<evidence type="ECO:0000313" key="1">
    <source>
        <dbReference type="EMBL" id="CAA2144081.1"/>
    </source>
</evidence>
<sequence>MFAMLGAIDPLAERYRLGLGDVPAGLLGDELAVVMDVVLHMGPLIVPPHHIVGLGGLRHPRIVPQGDSVRQ</sequence>
<reference evidence="1" key="1">
    <citation type="submission" date="2019-12" db="EMBL/GenBank/DDBJ databases">
        <authorList>
            <person name="Cremers G."/>
        </authorList>
    </citation>
    <scope>NUCLEOTIDE SEQUENCE</scope>
    <source>
        <strain evidence="1">Mbul2</strain>
    </source>
</reference>
<proteinExistence type="predicted"/>
<organism evidence="1">
    <name type="scientific">Methylobacterium bullatum</name>
    <dbReference type="NCBI Taxonomy" id="570505"/>
    <lineage>
        <taxon>Bacteria</taxon>
        <taxon>Pseudomonadati</taxon>
        <taxon>Pseudomonadota</taxon>
        <taxon>Alphaproteobacteria</taxon>
        <taxon>Hyphomicrobiales</taxon>
        <taxon>Methylobacteriaceae</taxon>
        <taxon>Methylobacterium</taxon>
    </lineage>
</organism>
<gene>
    <name evidence="1" type="ORF">MBLL_03199</name>
</gene>
<dbReference type="AlphaFoldDB" id="A0A679KFK3"/>
<accession>A0A679KFK3</accession>
<protein>
    <submittedName>
        <fullName evidence="1">Uncharacterized protein</fullName>
    </submittedName>
</protein>
<dbReference type="EMBL" id="LR743511">
    <property type="protein sequence ID" value="CAA2144081.1"/>
    <property type="molecule type" value="Genomic_DNA"/>
</dbReference>
<name>A0A679KFK3_9HYPH</name>